<proteinExistence type="predicted"/>
<dbReference type="InterPro" id="IPR025521">
    <property type="entry name" value="Neprosin_propep"/>
</dbReference>
<dbReference type="STRING" id="93759.A0A1R3KXD4"/>
<dbReference type="OrthoDB" id="1858978at2759"/>
<feature type="domain" description="Neprosin PEP catalytic" evidence="1">
    <location>
        <begin position="65"/>
        <end position="322"/>
    </location>
</feature>
<organism evidence="2 3">
    <name type="scientific">Corchorus olitorius</name>
    <dbReference type="NCBI Taxonomy" id="93759"/>
    <lineage>
        <taxon>Eukaryota</taxon>
        <taxon>Viridiplantae</taxon>
        <taxon>Streptophyta</taxon>
        <taxon>Embryophyta</taxon>
        <taxon>Tracheophyta</taxon>
        <taxon>Spermatophyta</taxon>
        <taxon>Magnoliopsida</taxon>
        <taxon>eudicotyledons</taxon>
        <taxon>Gunneridae</taxon>
        <taxon>Pentapetalae</taxon>
        <taxon>rosids</taxon>
        <taxon>malvids</taxon>
        <taxon>Malvales</taxon>
        <taxon>Malvaceae</taxon>
        <taxon>Grewioideae</taxon>
        <taxon>Apeibeae</taxon>
        <taxon>Corchorus</taxon>
    </lineage>
</organism>
<dbReference type="Gene3D" id="3.90.1320.10">
    <property type="entry name" value="Outer-capsid protein sigma 3, large lobe"/>
    <property type="match status" value="1"/>
</dbReference>
<evidence type="ECO:0000313" key="2">
    <source>
        <dbReference type="EMBL" id="OMP11746.1"/>
    </source>
</evidence>
<dbReference type="InterPro" id="IPR053168">
    <property type="entry name" value="Glutamic_endopeptidase"/>
</dbReference>
<dbReference type="PROSITE" id="PS52045">
    <property type="entry name" value="NEPROSIN_PEP_CD"/>
    <property type="match status" value="1"/>
</dbReference>
<dbReference type="Pfam" id="PF03080">
    <property type="entry name" value="Neprosin"/>
    <property type="match status" value="1"/>
</dbReference>
<evidence type="ECO:0000259" key="1">
    <source>
        <dbReference type="PROSITE" id="PS52045"/>
    </source>
</evidence>
<dbReference type="InterPro" id="IPR004314">
    <property type="entry name" value="Neprosin"/>
</dbReference>
<dbReference type="Proteomes" id="UP000187203">
    <property type="component" value="Unassembled WGS sequence"/>
</dbReference>
<evidence type="ECO:0000313" key="3">
    <source>
        <dbReference type="Proteomes" id="UP000187203"/>
    </source>
</evidence>
<name>A0A1R3KXD4_9ROSI</name>
<reference evidence="3" key="1">
    <citation type="submission" date="2013-09" db="EMBL/GenBank/DDBJ databases">
        <title>Corchorus olitorius genome sequencing.</title>
        <authorList>
            <person name="Alam M."/>
            <person name="Haque M.S."/>
            <person name="Islam M.S."/>
            <person name="Emdad E.M."/>
            <person name="Islam M.M."/>
            <person name="Ahmed B."/>
            <person name="Halim A."/>
            <person name="Hossen Q.M.M."/>
            <person name="Hossain M.Z."/>
            <person name="Ahmed R."/>
            <person name="Khan M.M."/>
            <person name="Islam R."/>
            <person name="Rashid M.M."/>
            <person name="Khan S.A."/>
            <person name="Rahman M.S."/>
            <person name="Alam M."/>
            <person name="Yahiya A.S."/>
            <person name="Khan M.S."/>
            <person name="Azam M.S."/>
            <person name="Haque T."/>
            <person name="Lashkar M.Z.H."/>
            <person name="Akhand A.I."/>
            <person name="Morshed G."/>
            <person name="Roy S."/>
            <person name="Uddin K.S."/>
            <person name="Rabeya T."/>
            <person name="Hossain A.S."/>
            <person name="Chowdhury A."/>
            <person name="Snigdha A.R."/>
            <person name="Mortoza M.S."/>
            <person name="Matin S.A."/>
            <person name="Hoque S.M.E."/>
            <person name="Islam M.K."/>
            <person name="Roy D.K."/>
            <person name="Haider R."/>
            <person name="Moosa M.M."/>
            <person name="Elias S.M."/>
            <person name="Hasan A.M."/>
            <person name="Jahan S."/>
            <person name="Shafiuddin M."/>
            <person name="Mahmood N."/>
            <person name="Shommy N.S."/>
        </authorList>
    </citation>
    <scope>NUCLEOTIDE SEQUENCE [LARGE SCALE GENOMIC DNA]</scope>
    <source>
        <strain evidence="3">cv. O-4</strain>
    </source>
</reference>
<sequence>MVLDSSLSIEEDLKLERQLKVLNKPLIKTFHTKEGEIIDCIDINKQPALDHPLLKKHKIQTKPTKIPKGLQKISSSGNVNLLPQRGTCPTGTVPIRRTSKKDLLRMRSLPKRPYNGPADQPDQLNGILAGWAVSPDMNGDNLTRLFTYWFGDNSTGCYGTRCPGFVSTNPQIEPDAKLWPVSTYGGQQYVVELIVYQDSKTGNWWFGIDSKTFIGYWPKELLPKLRNGGNYVAWGGIAIADKQGNSPPMGSGHMPNNDYKHSSFFRSIKVMNDLSQFVTPDDDTTIQHVDKSGCYGIVDKRDCGHKELHYCFTFGGIGGQCG</sequence>
<gene>
    <name evidence="2" type="ORF">COLO4_03707</name>
</gene>
<dbReference type="PANTHER" id="PTHR31589">
    <property type="entry name" value="PROTEIN, PUTATIVE (DUF239)-RELATED-RELATED"/>
    <property type="match status" value="1"/>
</dbReference>
<protein>
    <recommendedName>
        <fullName evidence="1">Neprosin PEP catalytic domain-containing protein</fullName>
    </recommendedName>
</protein>
<comment type="caution">
    <text evidence="2">The sequence shown here is derived from an EMBL/GenBank/DDBJ whole genome shotgun (WGS) entry which is preliminary data.</text>
</comment>
<keyword evidence="3" id="KW-1185">Reference proteome</keyword>
<dbReference type="PANTHER" id="PTHR31589:SF232">
    <property type="entry name" value="NEPROSIN DOMAIN-CONTAINING PROTEIN"/>
    <property type="match status" value="1"/>
</dbReference>
<accession>A0A1R3KXD4</accession>
<dbReference type="Pfam" id="PF14365">
    <property type="entry name" value="Neprosin_AP"/>
    <property type="match status" value="1"/>
</dbReference>
<dbReference type="AlphaFoldDB" id="A0A1R3KXD4"/>
<dbReference type="EMBL" id="AWUE01010322">
    <property type="protein sequence ID" value="OMP11746.1"/>
    <property type="molecule type" value="Genomic_DNA"/>
</dbReference>